<dbReference type="InterPro" id="IPR001451">
    <property type="entry name" value="Hexapep"/>
</dbReference>
<protein>
    <recommendedName>
        <fullName evidence="3">Gamma carbonic anhydrase family protein</fullName>
    </recommendedName>
</protein>
<dbReference type="HOGENOM" id="CLU_064827_7_0_6"/>
<dbReference type="CDD" id="cd04645">
    <property type="entry name" value="LbH_gamma_CA_like"/>
    <property type="match status" value="1"/>
</dbReference>
<dbReference type="STRING" id="207949.RED65_08409"/>
<dbReference type="InterPro" id="IPR050484">
    <property type="entry name" value="Transf_Hexapept/Carb_Anhydrase"/>
</dbReference>
<keyword evidence="2" id="KW-1185">Reference proteome</keyword>
<dbReference type="Pfam" id="PF00132">
    <property type="entry name" value="Hexapep"/>
    <property type="match status" value="2"/>
</dbReference>
<dbReference type="OrthoDB" id="9803036at2"/>
<dbReference type="Gene3D" id="2.160.10.10">
    <property type="entry name" value="Hexapeptide repeat proteins"/>
    <property type="match status" value="1"/>
</dbReference>
<name>Q1MZ69_9GAMM</name>
<dbReference type="AlphaFoldDB" id="Q1MZ69"/>
<comment type="caution">
    <text evidence="1">The sequence shown here is derived from an EMBL/GenBank/DDBJ whole genome shotgun (WGS) entry which is preliminary data.</text>
</comment>
<dbReference type="InterPro" id="IPR047324">
    <property type="entry name" value="LbH_gamma_CA-like"/>
</dbReference>
<accession>Q1MZ69</accession>
<dbReference type="RefSeq" id="WP_007019231.1">
    <property type="nucleotide sequence ID" value="NZ_CH724122.1"/>
</dbReference>
<gene>
    <name evidence="1" type="ORF">RED65_08409</name>
</gene>
<dbReference type="SUPFAM" id="SSF51161">
    <property type="entry name" value="Trimeric LpxA-like enzymes"/>
    <property type="match status" value="1"/>
</dbReference>
<evidence type="ECO:0000313" key="2">
    <source>
        <dbReference type="Proteomes" id="UP000004263"/>
    </source>
</evidence>
<dbReference type="PANTHER" id="PTHR13061:SF56">
    <property type="entry name" value="PROTEIN YRDA"/>
    <property type="match status" value="1"/>
</dbReference>
<dbReference type="InterPro" id="IPR011004">
    <property type="entry name" value="Trimer_LpxA-like_sf"/>
</dbReference>
<dbReference type="Proteomes" id="UP000004263">
    <property type="component" value="Unassembled WGS sequence"/>
</dbReference>
<evidence type="ECO:0008006" key="3">
    <source>
        <dbReference type="Google" id="ProtNLM"/>
    </source>
</evidence>
<proteinExistence type="predicted"/>
<dbReference type="PANTHER" id="PTHR13061">
    <property type="entry name" value="DYNACTIN SUBUNIT P25"/>
    <property type="match status" value="1"/>
</dbReference>
<sequence>MGVRSFKGHTPKLGETVFVDPTSTIIGDVEIGDDCSVWPNAVIRGDMHKIRIGHRTSIQDGSVLHITHASDYNPGGYPLIIGNEVTIGHMAMLHGCTIGSQVLIGMQSMVMDGAVIEDQVVLGAGALVPPNKTLESGYLYVGRPAKKARALTDKELAYFSYTAGNYVKLKNEHIAEGYK</sequence>
<evidence type="ECO:0000313" key="1">
    <source>
        <dbReference type="EMBL" id="EAT11264.1"/>
    </source>
</evidence>
<reference evidence="1 2" key="1">
    <citation type="submission" date="2006-03" db="EMBL/GenBank/DDBJ databases">
        <authorList>
            <person name="Pinhassi J."/>
            <person name="Pedros-Alio C."/>
            <person name="Ferriera S."/>
            <person name="Johnson J."/>
            <person name="Kravitz S."/>
            <person name="Halpern A."/>
            <person name="Remington K."/>
            <person name="Beeson K."/>
            <person name="Tran B."/>
            <person name="Rogers Y.-H."/>
            <person name="Friedman R."/>
            <person name="Venter J.C."/>
        </authorList>
    </citation>
    <scope>NUCLEOTIDE SEQUENCE [LARGE SCALE GENOMIC DNA]</scope>
    <source>
        <strain evidence="1 2">RED65</strain>
    </source>
</reference>
<organism evidence="1 2">
    <name type="scientific">Bermanella marisrubri</name>
    <dbReference type="NCBI Taxonomy" id="207949"/>
    <lineage>
        <taxon>Bacteria</taxon>
        <taxon>Pseudomonadati</taxon>
        <taxon>Pseudomonadota</taxon>
        <taxon>Gammaproteobacteria</taxon>
        <taxon>Oceanospirillales</taxon>
        <taxon>Oceanospirillaceae</taxon>
        <taxon>Bermanella</taxon>
    </lineage>
</organism>
<dbReference type="EMBL" id="AAQH01000020">
    <property type="protein sequence ID" value="EAT11264.1"/>
    <property type="molecule type" value="Genomic_DNA"/>
</dbReference>